<dbReference type="PANTHER" id="PTHR32305">
    <property type="match status" value="1"/>
</dbReference>
<evidence type="ECO:0000313" key="2">
    <source>
        <dbReference type="Proteomes" id="UP000007590"/>
    </source>
</evidence>
<dbReference type="Proteomes" id="UP000007590">
    <property type="component" value="Chromosome"/>
</dbReference>
<dbReference type="EMBL" id="CP003349">
    <property type="protein sequence ID" value="AFD06138.1"/>
    <property type="molecule type" value="Genomic_DNA"/>
</dbReference>
<sequence>MEQPIYGADRLGTFFVQGSVRRYELKDHLGNVRGLLLRNKNGINADIYSFKDYYAFGSKAQSGGTDDYRYDYQGQYSEKEKENGLDWNAFDLRMYDAKIGRWLSVDPKGQYWSPYVGMGNNPMNGVDPDGGFWQELGNWLFSSEHLWVSNTGLEYYRNNPGSSYEWEGDRLTGMARLSSMDYTFQDYKTSTLPGVNVALFKAVQDYTFAGVDVYFDLEWKVTGGFRSSMLLKNFEGFDVNMLSVDLAKFSFVDNKMSVIGIDGFLGGSVGYELAHAGATVGIEASFVGSRDLATNKVKIEEALMKINGGYAGIGIEGAIDLAQKRLSGAIAYGVKGGTGLVTEITPKLVVKQHTPFHW</sequence>
<dbReference type="STRING" id="929556.Solca_1030"/>
<dbReference type="PANTHER" id="PTHR32305:SF15">
    <property type="entry name" value="PROTEIN RHSA-RELATED"/>
    <property type="match status" value="1"/>
</dbReference>
<dbReference type="HOGENOM" id="CLU_773625_0_0_10"/>
<accession>H8KV80</accession>
<dbReference type="KEGG" id="scn:Solca_1030"/>
<evidence type="ECO:0000313" key="1">
    <source>
        <dbReference type="EMBL" id="AFD06138.1"/>
    </source>
</evidence>
<dbReference type="InterPro" id="IPR050708">
    <property type="entry name" value="T6SS_VgrG/RHS"/>
</dbReference>
<dbReference type="InterPro" id="IPR022385">
    <property type="entry name" value="Rhs_assc_core"/>
</dbReference>
<dbReference type="AlphaFoldDB" id="H8KV80"/>
<organism evidence="1 2">
    <name type="scientific">Solitalea canadensis (strain ATCC 29591 / DSM 3403 / JCM 21819 / LMG 8368 / NBRC 15130 / NCIMB 12057 / USAM 9D)</name>
    <name type="common">Flexibacter canadensis</name>
    <dbReference type="NCBI Taxonomy" id="929556"/>
    <lineage>
        <taxon>Bacteria</taxon>
        <taxon>Pseudomonadati</taxon>
        <taxon>Bacteroidota</taxon>
        <taxon>Sphingobacteriia</taxon>
        <taxon>Sphingobacteriales</taxon>
        <taxon>Sphingobacteriaceae</taxon>
        <taxon>Solitalea</taxon>
    </lineage>
</organism>
<dbReference type="OrthoDB" id="2972467at2"/>
<dbReference type="NCBIfam" id="TIGR03696">
    <property type="entry name" value="Rhs_assc_core"/>
    <property type="match status" value="1"/>
</dbReference>
<reference evidence="1" key="1">
    <citation type="submission" date="2012-02" db="EMBL/GenBank/DDBJ databases">
        <title>The complete genome of Solitalea canadensis DSM 3403.</title>
        <authorList>
            <consortium name="US DOE Joint Genome Institute (JGI-PGF)"/>
            <person name="Lucas S."/>
            <person name="Copeland A."/>
            <person name="Lapidus A."/>
            <person name="Glavina del Rio T."/>
            <person name="Dalin E."/>
            <person name="Tice H."/>
            <person name="Bruce D."/>
            <person name="Goodwin L."/>
            <person name="Pitluck S."/>
            <person name="Peters L."/>
            <person name="Ovchinnikova G."/>
            <person name="Lu M."/>
            <person name="Kyrpides N."/>
            <person name="Mavromatis K."/>
            <person name="Ivanova N."/>
            <person name="Brettin T."/>
            <person name="Detter J.C."/>
            <person name="Han C."/>
            <person name="Larimer F."/>
            <person name="Land M."/>
            <person name="Hauser L."/>
            <person name="Markowitz V."/>
            <person name="Cheng J.-F."/>
            <person name="Hugenholtz P."/>
            <person name="Woyke T."/>
            <person name="Wu D."/>
            <person name="Spring S."/>
            <person name="Schroeder M."/>
            <person name="Kopitz M."/>
            <person name="Brambilla E."/>
            <person name="Klenk H.-P."/>
            <person name="Eisen J.A."/>
        </authorList>
    </citation>
    <scope>NUCLEOTIDE SEQUENCE</scope>
    <source>
        <strain evidence="1">DSM 3403</strain>
    </source>
</reference>
<dbReference type="eggNOG" id="COG3209">
    <property type="taxonomic scope" value="Bacteria"/>
</dbReference>
<protein>
    <submittedName>
        <fullName evidence="1">RHS repeat-associated core domain protein</fullName>
    </submittedName>
</protein>
<gene>
    <name evidence="1" type="ordered locus">Solca_1030</name>
</gene>
<proteinExistence type="predicted"/>
<keyword evidence="2" id="KW-1185">Reference proteome</keyword>
<dbReference type="RefSeq" id="WP_014679365.1">
    <property type="nucleotide sequence ID" value="NC_017770.1"/>
</dbReference>
<dbReference type="Gene3D" id="2.180.10.10">
    <property type="entry name" value="RHS repeat-associated core"/>
    <property type="match status" value="1"/>
</dbReference>
<name>H8KV80_SOLCM</name>